<name>A0AAV5SY50_9BILA</name>
<dbReference type="EMBL" id="BTSX01000003">
    <property type="protein sequence ID" value="GMS87287.1"/>
    <property type="molecule type" value="Genomic_DNA"/>
</dbReference>
<feature type="non-terminal residue" evidence="2">
    <location>
        <position position="1"/>
    </location>
</feature>
<proteinExistence type="predicted"/>
<accession>A0AAV5SY50</accession>
<feature type="region of interest" description="Disordered" evidence="1">
    <location>
        <begin position="1"/>
        <end position="20"/>
    </location>
</feature>
<feature type="region of interest" description="Disordered" evidence="1">
    <location>
        <begin position="117"/>
        <end position="152"/>
    </location>
</feature>
<keyword evidence="3" id="KW-1185">Reference proteome</keyword>
<evidence type="ECO:0000313" key="2">
    <source>
        <dbReference type="EMBL" id="GMS87287.1"/>
    </source>
</evidence>
<sequence>KREREREKPVVTSSMGPSGEPRITLSNIHSLLVHKCSLGLFTRRHCFFPHILRIQTRRIHQTGIDCCQPASPVPSHGRDPCERADRVGRQLPLQQPLRAVVIADEWRLDVGSRELIRPDSNGRRRSAEEGLLRPSHLPASRNANGPRMAPNQSRGLALRQLWPAGAIRIRLALRAKCSW</sequence>
<evidence type="ECO:0008006" key="4">
    <source>
        <dbReference type="Google" id="ProtNLM"/>
    </source>
</evidence>
<protein>
    <recommendedName>
        <fullName evidence="4">Ribosomal protein</fullName>
    </recommendedName>
</protein>
<feature type="compositionally biased region" description="Basic and acidic residues" evidence="1">
    <location>
        <begin position="117"/>
        <end position="131"/>
    </location>
</feature>
<comment type="caution">
    <text evidence="2">The sequence shown here is derived from an EMBL/GenBank/DDBJ whole genome shotgun (WGS) entry which is preliminary data.</text>
</comment>
<evidence type="ECO:0000313" key="3">
    <source>
        <dbReference type="Proteomes" id="UP001432027"/>
    </source>
</evidence>
<reference evidence="2" key="1">
    <citation type="submission" date="2023-10" db="EMBL/GenBank/DDBJ databases">
        <title>Genome assembly of Pristionchus species.</title>
        <authorList>
            <person name="Yoshida K."/>
            <person name="Sommer R.J."/>
        </authorList>
    </citation>
    <scope>NUCLEOTIDE SEQUENCE</scope>
    <source>
        <strain evidence="2">RS0144</strain>
    </source>
</reference>
<dbReference type="AlphaFoldDB" id="A0AAV5SY50"/>
<gene>
    <name evidence="2" type="ORF">PENTCL1PPCAC_9462</name>
</gene>
<evidence type="ECO:0000256" key="1">
    <source>
        <dbReference type="SAM" id="MobiDB-lite"/>
    </source>
</evidence>
<dbReference type="Proteomes" id="UP001432027">
    <property type="component" value="Unassembled WGS sequence"/>
</dbReference>
<organism evidence="2 3">
    <name type="scientific">Pristionchus entomophagus</name>
    <dbReference type="NCBI Taxonomy" id="358040"/>
    <lineage>
        <taxon>Eukaryota</taxon>
        <taxon>Metazoa</taxon>
        <taxon>Ecdysozoa</taxon>
        <taxon>Nematoda</taxon>
        <taxon>Chromadorea</taxon>
        <taxon>Rhabditida</taxon>
        <taxon>Rhabditina</taxon>
        <taxon>Diplogasteromorpha</taxon>
        <taxon>Diplogasteroidea</taxon>
        <taxon>Neodiplogasteridae</taxon>
        <taxon>Pristionchus</taxon>
    </lineage>
</organism>